<feature type="compositionally biased region" description="Polar residues" evidence="4">
    <location>
        <begin position="307"/>
        <end position="327"/>
    </location>
</feature>
<feature type="compositionally biased region" description="Polar residues" evidence="4">
    <location>
        <begin position="401"/>
        <end position="423"/>
    </location>
</feature>
<evidence type="ECO:0000256" key="4">
    <source>
        <dbReference type="SAM" id="MobiDB-lite"/>
    </source>
</evidence>
<feature type="region of interest" description="Disordered" evidence="4">
    <location>
        <begin position="386"/>
        <end position="439"/>
    </location>
</feature>
<keyword evidence="7" id="KW-1185">Reference proteome</keyword>
<comment type="subcellular location">
    <subcellularLocation>
        <location evidence="1">Cytoplasm</location>
    </subcellularLocation>
</comment>
<dbReference type="SUPFAM" id="SSF103657">
    <property type="entry name" value="BAR/IMD domain-like"/>
    <property type="match status" value="1"/>
</dbReference>
<evidence type="ECO:0000256" key="3">
    <source>
        <dbReference type="ARBA" id="ARBA00022553"/>
    </source>
</evidence>
<dbReference type="Pfam" id="PF00611">
    <property type="entry name" value="FCH"/>
    <property type="match status" value="1"/>
</dbReference>
<dbReference type="AlphaFoldDB" id="A0A0C9LYS8"/>
<evidence type="ECO:0000256" key="2">
    <source>
        <dbReference type="ARBA" id="ARBA00022490"/>
    </source>
</evidence>
<accession>A0A0C9LYS8</accession>
<evidence type="ECO:0000313" key="6">
    <source>
        <dbReference type="EMBL" id="GAN11285.1"/>
    </source>
</evidence>
<dbReference type="SMART" id="SM00055">
    <property type="entry name" value="FCH"/>
    <property type="match status" value="1"/>
</dbReference>
<dbReference type="Proteomes" id="UP000053815">
    <property type="component" value="Unassembled WGS sequence"/>
</dbReference>
<name>A0A0C9LYS8_9FUNG</name>
<evidence type="ECO:0000259" key="5">
    <source>
        <dbReference type="SMART" id="SM00055"/>
    </source>
</evidence>
<feature type="region of interest" description="Disordered" evidence="4">
    <location>
        <begin position="271"/>
        <end position="349"/>
    </location>
</feature>
<dbReference type="GO" id="GO:0043226">
    <property type="term" value="C:organelle"/>
    <property type="evidence" value="ECO:0007669"/>
    <property type="project" value="UniProtKB-ARBA"/>
</dbReference>
<organism evidence="6">
    <name type="scientific">Mucor ambiguus</name>
    <dbReference type="NCBI Taxonomy" id="91626"/>
    <lineage>
        <taxon>Eukaryota</taxon>
        <taxon>Fungi</taxon>
        <taxon>Fungi incertae sedis</taxon>
        <taxon>Mucoromycota</taxon>
        <taxon>Mucoromycotina</taxon>
        <taxon>Mucoromycetes</taxon>
        <taxon>Mucorales</taxon>
        <taxon>Mucorineae</taxon>
        <taxon>Mucoraceae</taxon>
        <taxon>Mucor</taxon>
    </lineage>
</organism>
<dbReference type="EMBL" id="DF836815">
    <property type="protein sequence ID" value="GAN11285.1"/>
    <property type="molecule type" value="Genomic_DNA"/>
</dbReference>
<reference evidence="6" key="1">
    <citation type="submission" date="2014-09" db="EMBL/GenBank/DDBJ databases">
        <title>Draft genome sequence of an oleaginous Mucoromycotina fungus Mucor ambiguus NBRC6742.</title>
        <authorList>
            <person name="Takeda I."/>
            <person name="Yamane N."/>
            <person name="Morita T."/>
            <person name="Tamano K."/>
            <person name="Machida M."/>
            <person name="Baker S."/>
            <person name="Koike H."/>
        </authorList>
    </citation>
    <scope>NUCLEOTIDE SEQUENCE</scope>
    <source>
        <strain evidence="6">NBRC 6742</strain>
    </source>
</reference>
<keyword evidence="3" id="KW-0597">Phosphoprotein</keyword>
<dbReference type="PANTHER" id="PTHR23065">
    <property type="entry name" value="PROLINE-SERINE-THREONINE PHOSPHATASE INTERACTING PROTEIN 1"/>
    <property type="match status" value="1"/>
</dbReference>
<keyword evidence="2" id="KW-0963">Cytoplasm</keyword>
<evidence type="ECO:0000313" key="7">
    <source>
        <dbReference type="Proteomes" id="UP000053815"/>
    </source>
</evidence>
<dbReference type="GO" id="GO:0007010">
    <property type="term" value="P:cytoskeleton organization"/>
    <property type="evidence" value="ECO:0007669"/>
    <property type="project" value="TreeGrafter"/>
</dbReference>
<dbReference type="STRING" id="91626.A0A0C9LYS8"/>
<dbReference type="GO" id="GO:0005737">
    <property type="term" value="C:cytoplasm"/>
    <property type="evidence" value="ECO:0007669"/>
    <property type="project" value="TreeGrafter"/>
</dbReference>
<dbReference type="InterPro" id="IPR027267">
    <property type="entry name" value="AH/BAR_dom_sf"/>
</dbReference>
<proteinExistence type="predicted"/>
<dbReference type="GO" id="GO:0032153">
    <property type="term" value="C:cell division site"/>
    <property type="evidence" value="ECO:0007669"/>
    <property type="project" value="TreeGrafter"/>
</dbReference>
<protein>
    <recommendedName>
        <fullName evidence="5">FCH domain-containing protein</fullName>
    </recommendedName>
</protein>
<dbReference type="GO" id="GO:0005886">
    <property type="term" value="C:plasma membrane"/>
    <property type="evidence" value="ECO:0007669"/>
    <property type="project" value="TreeGrafter"/>
</dbReference>
<dbReference type="Gene3D" id="1.20.1270.60">
    <property type="entry name" value="Arfaptin homology (AH) domain/BAR domain"/>
    <property type="match status" value="2"/>
</dbReference>
<feature type="domain" description="FCH" evidence="5">
    <location>
        <begin position="13"/>
        <end position="93"/>
    </location>
</feature>
<sequence length="467" mass="52718">MLLESTSDASIENNFWSQDKLALNILLGRLEASNQSTIAIQNYFAKRAQIEEAYGNQLLELAESSHHIEECFSTVLTSSEMSARAHVDLSQNIRNMLELPLKSYLTDQEKGIEEARQRYLDECQNPTASFESIDVLDCEYQKSILEMQAKSTHWIHEWRESCKTFQSLELQRMSYLKAMIKTQVTGQDPAYLVCYLLGAVGIVAAYCTKPTHSAIPKYKKFSQPLDTQRKKMAAPPVLTEKLTIREINIPIKQDEELRSVNDQLRKRLPIVSKPWEQQQHTHDDNNSSSSGNVHPYPLNPIYKSNKKSPSQSDPVLNNWYDSFQQAATSHTTTTSPTSPTPKNKSTLVTPQEKAKYIQHINHSNATPTKKPSLLLSSIGFFKKKKNAVDNPRNKKRLSLSHAATDSLIPTSTQTSALHPNKQQPLDEPPSPMFSPIDFYYSPADIDRNLKKATTATIPPRPPPPTSP</sequence>
<evidence type="ECO:0000256" key="1">
    <source>
        <dbReference type="ARBA" id="ARBA00004496"/>
    </source>
</evidence>
<dbReference type="InterPro" id="IPR001060">
    <property type="entry name" value="FCH_dom"/>
</dbReference>
<gene>
    <name evidence="6" type="ORF">MAM1_0526d10844</name>
</gene>
<feature type="compositionally biased region" description="Low complexity" evidence="4">
    <location>
        <begin position="328"/>
        <end position="341"/>
    </location>
</feature>
<dbReference type="OrthoDB" id="27823at2759"/>
<dbReference type="PANTHER" id="PTHR23065:SF7">
    <property type="entry name" value="NOSTRIN, ISOFORM H"/>
    <property type="match status" value="1"/>
</dbReference>